<reference evidence="1 2" key="1">
    <citation type="submission" date="2020-08" db="EMBL/GenBank/DDBJ databases">
        <authorList>
            <person name="Mo P."/>
        </authorList>
    </citation>
    <scope>NUCLEOTIDE SEQUENCE [LARGE SCALE GENOMIC DNA]</scope>
    <source>
        <strain evidence="1 2">CGMCC 4.1532</strain>
    </source>
</reference>
<sequence>MPDERLHEKACACLVLRDGASFDLAELRRWLAEKKVTRHFWPEYVQVYPEFPVTPSGKIKKFALREQVATIDTRPIDEGA</sequence>
<gene>
    <name evidence="1" type="ORF">H6H00_18890</name>
</gene>
<evidence type="ECO:0000313" key="2">
    <source>
        <dbReference type="Proteomes" id="UP000515728"/>
    </source>
</evidence>
<dbReference type="SUPFAM" id="SSF56801">
    <property type="entry name" value="Acetyl-CoA synthetase-like"/>
    <property type="match status" value="1"/>
</dbReference>
<dbReference type="Gene3D" id="3.30.300.30">
    <property type="match status" value="1"/>
</dbReference>
<accession>A0A7G7MT87</accession>
<evidence type="ECO:0008006" key="3">
    <source>
        <dbReference type="Google" id="ProtNLM"/>
    </source>
</evidence>
<dbReference type="RefSeq" id="WP_185722927.1">
    <property type="nucleotide sequence ID" value="NZ_BAAAWI010000001.1"/>
</dbReference>
<dbReference type="KEGG" id="ppel:H6H00_18890"/>
<protein>
    <recommendedName>
        <fullName evidence="3">AMP-binding enzyme C-terminal domain-containing protein</fullName>
    </recommendedName>
</protein>
<evidence type="ECO:0000313" key="1">
    <source>
        <dbReference type="EMBL" id="QNG55998.1"/>
    </source>
</evidence>
<proteinExistence type="predicted"/>
<organism evidence="1 2">
    <name type="scientific">Pseudonocardia petroleophila</name>
    <dbReference type="NCBI Taxonomy" id="37331"/>
    <lineage>
        <taxon>Bacteria</taxon>
        <taxon>Bacillati</taxon>
        <taxon>Actinomycetota</taxon>
        <taxon>Actinomycetes</taxon>
        <taxon>Pseudonocardiales</taxon>
        <taxon>Pseudonocardiaceae</taxon>
        <taxon>Pseudonocardia</taxon>
    </lineage>
</organism>
<dbReference type="EMBL" id="CP060131">
    <property type="protein sequence ID" value="QNG55998.1"/>
    <property type="molecule type" value="Genomic_DNA"/>
</dbReference>
<keyword evidence="2" id="KW-1185">Reference proteome</keyword>
<name>A0A7G7MT87_9PSEU</name>
<dbReference type="InterPro" id="IPR045851">
    <property type="entry name" value="AMP-bd_C_sf"/>
</dbReference>
<dbReference type="Proteomes" id="UP000515728">
    <property type="component" value="Chromosome"/>
</dbReference>
<dbReference type="AlphaFoldDB" id="A0A7G7MT87"/>